<dbReference type="PANTHER" id="PTHR43796">
    <property type="entry name" value="CARBOXYNORSPERMIDINE SYNTHASE"/>
    <property type="match status" value="1"/>
</dbReference>
<accession>A0A501PGQ7</accession>
<evidence type="ECO:0000313" key="3">
    <source>
        <dbReference type="EMBL" id="TPD59257.1"/>
    </source>
</evidence>
<dbReference type="Gene3D" id="3.30.360.10">
    <property type="entry name" value="Dihydrodipicolinate Reductase, domain 2"/>
    <property type="match status" value="1"/>
</dbReference>
<dbReference type="Pfam" id="PF03435">
    <property type="entry name" value="Sacchrp_dh_NADP"/>
    <property type="match status" value="1"/>
</dbReference>
<evidence type="ECO:0000256" key="1">
    <source>
        <dbReference type="SAM" id="MobiDB-lite"/>
    </source>
</evidence>
<feature type="compositionally biased region" description="Polar residues" evidence="1">
    <location>
        <begin position="444"/>
        <end position="453"/>
    </location>
</feature>
<reference evidence="4" key="1">
    <citation type="submission" date="2019-06" db="EMBL/GenBank/DDBJ databases">
        <title>The complete genome of Emcibacter congregatus ZYLT.</title>
        <authorList>
            <person name="Zhao Z."/>
        </authorList>
    </citation>
    <scope>NUCLEOTIDE SEQUENCE [LARGE SCALE GENOMIC DNA]</scope>
    <source>
        <strain evidence="4">MCCC 1A06723</strain>
    </source>
</reference>
<comment type="caution">
    <text evidence="3">The sequence shown here is derived from an EMBL/GenBank/DDBJ whole genome shotgun (WGS) entry which is preliminary data.</text>
</comment>
<protein>
    <recommendedName>
        <fullName evidence="2">Saccharopine dehydrogenase NADP binding domain-containing protein</fullName>
    </recommendedName>
</protein>
<evidence type="ECO:0000259" key="2">
    <source>
        <dbReference type="Pfam" id="PF03435"/>
    </source>
</evidence>
<dbReference type="Proteomes" id="UP000319148">
    <property type="component" value="Unassembled WGS sequence"/>
</dbReference>
<dbReference type="Gene3D" id="3.40.50.720">
    <property type="entry name" value="NAD(P)-binding Rossmann-like Domain"/>
    <property type="match status" value="1"/>
</dbReference>
<dbReference type="OrthoDB" id="5414718at2"/>
<dbReference type="RefSeq" id="WP_139940922.1">
    <property type="nucleotide sequence ID" value="NZ_JBHSYP010000006.1"/>
</dbReference>
<dbReference type="AlphaFoldDB" id="A0A501PGQ7"/>
<keyword evidence="4" id="KW-1185">Reference proteome</keyword>
<dbReference type="InterPro" id="IPR036291">
    <property type="entry name" value="NAD(P)-bd_dom_sf"/>
</dbReference>
<dbReference type="PANTHER" id="PTHR43796:SF2">
    <property type="entry name" value="CARBOXYNORSPERMIDINE SYNTHASE"/>
    <property type="match status" value="1"/>
</dbReference>
<proteinExistence type="predicted"/>
<dbReference type="InterPro" id="IPR005097">
    <property type="entry name" value="Sacchrp_dh_NADP-bd"/>
</dbReference>
<feature type="region of interest" description="Disordered" evidence="1">
    <location>
        <begin position="434"/>
        <end position="453"/>
    </location>
</feature>
<feature type="domain" description="Saccharopine dehydrogenase NADP binding" evidence="2">
    <location>
        <begin position="10"/>
        <end position="116"/>
    </location>
</feature>
<name>A0A501PGQ7_9PROT</name>
<sequence>MKQVTQPKRILVVGAGGSMTQTFLKGVAAQLPDNLSLNLRDINEAAAQQAATLFPDGVATAGELDLFDREALQSAIAEADFVVNGAGPFHLTAGVVRRAAIKAGISYLDLDDDTESTLDGICLSEEAKANNSALYLGCGASPGLTNVLAQDLAEHLDRVEEIDVVWCVGDEGPQLLGRSVVAHTLHMGAGTYAGWRNGQQTERQSYASSRRFSLPGLKKQSFYECAHPEPVMLGHSYPDVRSVTCWGSLHPAPINGIIKGVALAEKSGRVSTEDAITFLQNAIAGQKTDKSVEQEAKKGITQQLSAGEISLWDVAEFLFRDLLKLQYPTKAATAAIVRGEYKGDIFELIRYVDSSPAGSPLKFMDVSTGYSQAAFFLEAIKNDPGTKAGCLFPEQWINPGVFYERLSQLLGIPVNSWLSPVRFRPFSENGAGHWTEWPEAPRAPSTQDIGRLS</sequence>
<evidence type="ECO:0000313" key="4">
    <source>
        <dbReference type="Proteomes" id="UP000319148"/>
    </source>
</evidence>
<dbReference type="SUPFAM" id="SSF51735">
    <property type="entry name" value="NAD(P)-binding Rossmann-fold domains"/>
    <property type="match status" value="1"/>
</dbReference>
<organism evidence="3 4">
    <name type="scientific">Emcibacter nanhaiensis</name>
    <dbReference type="NCBI Taxonomy" id="1505037"/>
    <lineage>
        <taxon>Bacteria</taxon>
        <taxon>Pseudomonadati</taxon>
        <taxon>Pseudomonadota</taxon>
        <taxon>Alphaproteobacteria</taxon>
        <taxon>Emcibacterales</taxon>
        <taxon>Emcibacteraceae</taxon>
        <taxon>Emcibacter</taxon>
    </lineage>
</organism>
<gene>
    <name evidence="3" type="ORF">FIV46_10695</name>
</gene>
<dbReference type="EMBL" id="VFIY01000014">
    <property type="protein sequence ID" value="TPD59257.1"/>
    <property type="molecule type" value="Genomic_DNA"/>
</dbReference>